<comment type="caution">
    <text evidence="2">The sequence shown here is derived from an EMBL/GenBank/DDBJ whole genome shotgun (WGS) entry which is preliminary data.</text>
</comment>
<accession>A0AAV7NH18</accession>
<protein>
    <submittedName>
        <fullName evidence="2">Uncharacterized protein</fullName>
    </submittedName>
</protein>
<reference evidence="2" key="1">
    <citation type="journal article" date="2022" name="bioRxiv">
        <title>Sequencing and chromosome-scale assembly of the giantPleurodeles waltlgenome.</title>
        <authorList>
            <person name="Brown T."/>
            <person name="Elewa A."/>
            <person name="Iarovenko S."/>
            <person name="Subramanian E."/>
            <person name="Araus A.J."/>
            <person name="Petzold A."/>
            <person name="Susuki M."/>
            <person name="Suzuki K.-i.T."/>
            <person name="Hayashi T."/>
            <person name="Toyoda A."/>
            <person name="Oliveira C."/>
            <person name="Osipova E."/>
            <person name="Leigh N.D."/>
            <person name="Simon A."/>
            <person name="Yun M.H."/>
        </authorList>
    </citation>
    <scope>NUCLEOTIDE SEQUENCE</scope>
    <source>
        <strain evidence="2">20211129_DDA</strain>
        <tissue evidence="2">Liver</tissue>
    </source>
</reference>
<evidence type="ECO:0000313" key="3">
    <source>
        <dbReference type="Proteomes" id="UP001066276"/>
    </source>
</evidence>
<dbReference type="AlphaFoldDB" id="A0AAV7NH18"/>
<dbReference type="EMBL" id="JANPWB010000012">
    <property type="protein sequence ID" value="KAJ1115350.1"/>
    <property type="molecule type" value="Genomic_DNA"/>
</dbReference>
<evidence type="ECO:0000256" key="1">
    <source>
        <dbReference type="SAM" id="MobiDB-lite"/>
    </source>
</evidence>
<evidence type="ECO:0000313" key="2">
    <source>
        <dbReference type="EMBL" id="KAJ1115350.1"/>
    </source>
</evidence>
<proteinExistence type="predicted"/>
<name>A0AAV7NH18_PLEWA</name>
<gene>
    <name evidence="2" type="ORF">NDU88_003574</name>
</gene>
<feature type="region of interest" description="Disordered" evidence="1">
    <location>
        <begin position="86"/>
        <end position="122"/>
    </location>
</feature>
<organism evidence="2 3">
    <name type="scientific">Pleurodeles waltl</name>
    <name type="common">Iberian ribbed newt</name>
    <dbReference type="NCBI Taxonomy" id="8319"/>
    <lineage>
        <taxon>Eukaryota</taxon>
        <taxon>Metazoa</taxon>
        <taxon>Chordata</taxon>
        <taxon>Craniata</taxon>
        <taxon>Vertebrata</taxon>
        <taxon>Euteleostomi</taxon>
        <taxon>Amphibia</taxon>
        <taxon>Batrachia</taxon>
        <taxon>Caudata</taxon>
        <taxon>Salamandroidea</taxon>
        <taxon>Salamandridae</taxon>
        <taxon>Pleurodelinae</taxon>
        <taxon>Pleurodeles</taxon>
    </lineage>
</organism>
<sequence>MVCDKKVHTEQQTTMDQFAAHSSIGCPQAADPDGLQVPQGTTGVKILVAIKTFNMAVQVKIEVIDLDVSLLRTEVRKVMERTVATQSHIGELQTEMEGHGDSVGSSDVEPGTKGRRCGREGQ</sequence>
<keyword evidence="3" id="KW-1185">Reference proteome</keyword>
<dbReference type="Proteomes" id="UP001066276">
    <property type="component" value="Chromosome 8"/>
</dbReference>